<dbReference type="AlphaFoldDB" id="A0A0P7AUN0"/>
<accession>A0A0P7AUN0</accession>
<proteinExistence type="predicted"/>
<sequence length="125" mass="14554">MENSSLKSKILMEVERIISKGSSQQKISKKMEDFYTAIIKKYYNATDVQIDYHRRRVKMNVILDESLYQARTANVNLPMVPVNLFFLSFGSFLKSCLQKDNKSIAFYATLLSNLKKRPLQELLVH</sequence>
<dbReference type="STRING" id="1300341.I595_1877"/>
<name>A0A0P7AUN0_9FLAO</name>
<protein>
    <submittedName>
        <fullName evidence="1">Uncharacterized protein</fullName>
    </submittedName>
</protein>
<dbReference type="OrthoDB" id="1440784at2"/>
<dbReference type="RefSeq" id="WP_054558995.1">
    <property type="nucleotide sequence ID" value="NZ_LDJX01000003.1"/>
</dbReference>
<keyword evidence="2" id="KW-1185">Reference proteome</keyword>
<reference evidence="1 2" key="1">
    <citation type="submission" date="2015-09" db="EMBL/GenBank/DDBJ databases">
        <title>Genome sequence of the marine flavobacterium Croceitalea dokdonensis DOKDO 023 that contains proton- and sodium-pumping rhodopsins.</title>
        <authorList>
            <person name="Kwon S.-K."/>
            <person name="Lee H.K."/>
            <person name="Kwak M.-J."/>
            <person name="Kim J.F."/>
        </authorList>
    </citation>
    <scope>NUCLEOTIDE SEQUENCE [LARGE SCALE GENOMIC DNA]</scope>
    <source>
        <strain evidence="1 2">DOKDO 023</strain>
    </source>
</reference>
<dbReference type="EMBL" id="LDJX01000003">
    <property type="protein sequence ID" value="KPM32227.1"/>
    <property type="molecule type" value="Genomic_DNA"/>
</dbReference>
<dbReference type="Proteomes" id="UP000050280">
    <property type="component" value="Unassembled WGS sequence"/>
</dbReference>
<gene>
    <name evidence="1" type="ORF">I595_1877</name>
</gene>
<comment type="caution">
    <text evidence="1">The sequence shown here is derived from an EMBL/GenBank/DDBJ whole genome shotgun (WGS) entry which is preliminary data.</text>
</comment>
<organism evidence="1 2">
    <name type="scientific">Croceitalea dokdonensis DOKDO 023</name>
    <dbReference type="NCBI Taxonomy" id="1300341"/>
    <lineage>
        <taxon>Bacteria</taxon>
        <taxon>Pseudomonadati</taxon>
        <taxon>Bacteroidota</taxon>
        <taxon>Flavobacteriia</taxon>
        <taxon>Flavobacteriales</taxon>
        <taxon>Flavobacteriaceae</taxon>
        <taxon>Croceitalea</taxon>
    </lineage>
</organism>
<evidence type="ECO:0000313" key="1">
    <source>
        <dbReference type="EMBL" id="KPM32227.1"/>
    </source>
</evidence>
<evidence type="ECO:0000313" key="2">
    <source>
        <dbReference type="Proteomes" id="UP000050280"/>
    </source>
</evidence>